<keyword evidence="2" id="KW-1185">Reference proteome</keyword>
<dbReference type="AlphaFoldDB" id="A0AAV9ZGZ6"/>
<name>A0AAV9ZGZ6_9AGAR</name>
<organism evidence="1 2">
    <name type="scientific">Favolaschia claudopus</name>
    <dbReference type="NCBI Taxonomy" id="2862362"/>
    <lineage>
        <taxon>Eukaryota</taxon>
        <taxon>Fungi</taxon>
        <taxon>Dikarya</taxon>
        <taxon>Basidiomycota</taxon>
        <taxon>Agaricomycotina</taxon>
        <taxon>Agaricomycetes</taxon>
        <taxon>Agaricomycetidae</taxon>
        <taxon>Agaricales</taxon>
        <taxon>Marasmiineae</taxon>
        <taxon>Mycenaceae</taxon>
        <taxon>Favolaschia</taxon>
    </lineage>
</organism>
<evidence type="ECO:0000313" key="1">
    <source>
        <dbReference type="EMBL" id="KAK6981545.1"/>
    </source>
</evidence>
<accession>A0AAV9ZGZ6</accession>
<protein>
    <submittedName>
        <fullName evidence="1">Uncharacterized protein</fullName>
    </submittedName>
</protein>
<gene>
    <name evidence="1" type="ORF">R3P38DRAFT_3113593</name>
</gene>
<proteinExistence type="predicted"/>
<comment type="caution">
    <text evidence="1">The sequence shown here is derived from an EMBL/GenBank/DDBJ whole genome shotgun (WGS) entry which is preliminary data.</text>
</comment>
<evidence type="ECO:0000313" key="2">
    <source>
        <dbReference type="Proteomes" id="UP001362999"/>
    </source>
</evidence>
<sequence length="121" mass="12278">MSSISSALPPLPTGCAGIDTLKEVKVSPTFSGCAISNSSILQTCCPRVGSTPTFENGTCGCPFNGAFTFGAENPFSDCARELSQSFSIACGRNGGSSGFRSSWKLVVVVLVGSVILGGVGM</sequence>
<dbReference type="Proteomes" id="UP001362999">
    <property type="component" value="Unassembled WGS sequence"/>
</dbReference>
<dbReference type="EMBL" id="JAWWNJ010000149">
    <property type="protein sequence ID" value="KAK6981545.1"/>
    <property type="molecule type" value="Genomic_DNA"/>
</dbReference>
<reference evidence="1 2" key="1">
    <citation type="journal article" date="2024" name="J Genomics">
        <title>Draft genome sequencing and assembly of Favolaschia claudopus CIRM-BRFM 2984 isolated from oak limbs.</title>
        <authorList>
            <person name="Navarro D."/>
            <person name="Drula E."/>
            <person name="Chaduli D."/>
            <person name="Cazenave R."/>
            <person name="Ahrendt S."/>
            <person name="Wang J."/>
            <person name="Lipzen A."/>
            <person name="Daum C."/>
            <person name="Barry K."/>
            <person name="Grigoriev I.V."/>
            <person name="Favel A."/>
            <person name="Rosso M.N."/>
            <person name="Martin F."/>
        </authorList>
    </citation>
    <scope>NUCLEOTIDE SEQUENCE [LARGE SCALE GENOMIC DNA]</scope>
    <source>
        <strain evidence="1 2">CIRM-BRFM 2984</strain>
    </source>
</reference>